<dbReference type="InterPro" id="IPR019533">
    <property type="entry name" value="Peptidase_S26"/>
</dbReference>
<feature type="active site" evidence="5">
    <location>
        <position position="40"/>
    </location>
</feature>
<dbReference type="AlphaFoldDB" id="A0A1F5TRG5"/>
<evidence type="ECO:0000256" key="6">
    <source>
        <dbReference type="RuleBase" id="RU362042"/>
    </source>
</evidence>
<sequence>MLKNFFIFVFELLKIVVISLVIIVPIRYFLIQPFYVKGASMEPSFYDHEYLIIDEISYRFNEPERGDIIVFRYPRNPQEYFIKRLIGFPGEDIQIKDGEVIIFNKENKEGMILDEPYLPDDVKTYGMSSDKVKLGENEFFVLGDNRNSSKDSRSFGPVNRSYLIGKVLFRGFPFDRIQIFEAPKYSF</sequence>
<name>A0A1F5TRG5_9BACT</name>
<dbReference type="GO" id="GO:0009003">
    <property type="term" value="F:signal peptidase activity"/>
    <property type="evidence" value="ECO:0007669"/>
    <property type="project" value="UniProtKB-EC"/>
</dbReference>
<dbReference type="GO" id="GO:0004252">
    <property type="term" value="F:serine-type endopeptidase activity"/>
    <property type="evidence" value="ECO:0007669"/>
    <property type="project" value="InterPro"/>
</dbReference>
<evidence type="ECO:0000256" key="5">
    <source>
        <dbReference type="PIRSR" id="PIRSR600223-1"/>
    </source>
</evidence>
<protein>
    <recommendedName>
        <fullName evidence="3 6">Signal peptidase I</fullName>
        <ecNumber evidence="3 6">3.4.21.89</ecNumber>
    </recommendedName>
</protein>
<dbReference type="SUPFAM" id="SSF51306">
    <property type="entry name" value="LexA/Signal peptidase"/>
    <property type="match status" value="1"/>
</dbReference>
<evidence type="ECO:0000256" key="3">
    <source>
        <dbReference type="ARBA" id="ARBA00013208"/>
    </source>
</evidence>
<reference evidence="8 9" key="1">
    <citation type="journal article" date="2016" name="Nat. Commun.">
        <title>Thousands of microbial genomes shed light on interconnected biogeochemical processes in an aquifer system.</title>
        <authorList>
            <person name="Anantharaman K."/>
            <person name="Brown C.T."/>
            <person name="Hug L.A."/>
            <person name="Sharon I."/>
            <person name="Castelle C.J."/>
            <person name="Probst A.J."/>
            <person name="Thomas B.C."/>
            <person name="Singh A."/>
            <person name="Wilkins M.J."/>
            <person name="Karaoz U."/>
            <person name="Brodie E.L."/>
            <person name="Williams K.H."/>
            <person name="Hubbard S.S."/>
            <person name="Banfield J.F."/>
        </authorList>
    </citation>
    <scope>NUCLEOTIDE SEQUENCE [LARGE SCALE GENOMIC DNA]</scope>
</reference>
<dbReference type="GO" id="GO:0016020">
    <property type="term" value="C:membrane"/>
    <property type="evidence" value="ECO:0007669"/>
    <property type="project" value="UniProtKB-SubCell"/>
</dbReference>
<feature type="active site" evidence="5">
    <location>
        <position position="83"/>
    </location>
</feature>
<dbReference type="PRINTS" id="PR00727">
    <property type="entry name" value="LEADERPTASE"/>
</dbReference>
<dbReference type="PROSITE" id="PS00760">
    <property type="entry name" value="SPASE_I_2"/>
    <property type="match status" value="1"/>
</dbReference>
<keyword evidence="6" id="KW-0472">Membrane</keyword>
<keyword evidence="4 6" id="KW-0378">Hydrolase</keyword>
<keyword evidence="6" id="KW-1133">Transmembrane helix</keyword>
<keyword evidence="6" id="KW-0812">Transmembrane</keyword>
<dbReference type="EC" id="3.4.21.89" evidence="3 6"/>
<evidence type="ECO:0000256" key="1">
    <source>
        <dbReference type="ARBA" id="ARBA00000677"/>
    </source>
</evidence>
<keyword evidence="6" id="KW-0645">Protease</keyword>
<dbReference type="Gene3D" id="2.10.109.10">
    <property type="entry name" value="Umud Fragment, subunit A"/>
    <property type="match status" value="1"/>
</dbReference>
<dbReference type="InterPro" id="IPR000223">
    <property type="entry name" value="Pept_S26A_signal_pept_1"/>
</dbReference>
<dbReference type="PROSITE" id="PS00761">
    <property type="entry name" value="SPASE_I_3"/>
    <property type="match status" value="1"/>
</dbReference>
<evidence type="ECO:0000259" key="7">
    <source>
        <dbReference type="Pfam" id="PF10502"/>
    </source>
</evidence>
<dbReference type="PANTHER" id="PTHR43390:SF1">
    <property type="entry name" value="CHLOROPLAST PROCESSING PEPTIDASE"/>
    <property type="match status" value="1"/>
</dbReference>
<dbReference type="Pfam" id="PF10502">
    <property type="entry name" value="Peptidase_S26"/>
    <property type="match status" value="1"/>
</dbReference>
<dbReference type="InterPro" id="IPR019757">
    <property type="entry name" value="Pept_S26A_signal_pept_1_Lys-AS"/>
</dbReference>
<comment type="subcellular location">
    <subcellularLocation>
        <location evidence="6">Membrane</location>
        <topology evidence="6">Single-pass type II membrane protein</topology>
    </subcellularLocation>
</comment>
<proteinExistence type="inferred from homology"/>
<accession>A0A1F5TRG5</accession>
<dbReference type="PANTHER" id="PTHR43390">
    <property type="entry name" value="SIGNAL PEPTIDASE I"/>
    <property type="match status" value="1"/>
</dbReference>
<organism evidence="8 9">
    <name type="scientific">Candidatus Falkowbacteria bacterium RIFOXYD2_FULL_34_120</name>
    <dbReference type="NCBI Taxonomy" id="1798007"/>
    <lineage>
        <taxon>Bacteria</taxon>
        <taxon>Candidatus Falkowiibacteriota</taxon>
    </lineage>
</organism>
<evidence type="ECO:0000313" key="8">
    <source>
        <dbReference type="EMBL" id="OGF41545.1"/>
    </source>
</evidence>
<dbReference type="Proteomes" id="UP000177579">
    <property type="component" value="Unassembled WGS sequence"/>
</dbReference>
<dbReference type="EMBL" id="MFGO01000008">
    <property type="protein sequence ID" value="OGF41545.1"/>
    <property type="molecule type" value="Genomic_DNA"/>
</dbReference>
<comment type="catalytic activity">
    <reaction evidence="1 6">
        <text>Cleavage of hydrophobic, N-terminal signal or leader sequences from secreted and periplasmic proteins.</text>
        <dbReference type="EC" id="3.4.21.89"/>
    </reaction>
</comment>
<feature type="domain" description="Peptidase S26" evidence="7">
    <location>
        <begin position="10"/>
        <end position="170"/>
    </location>
</feature>
<dbReference type="InterPro" id="IPR036286">
    <property type="entry name" value="LexA/Signal_pep-like_sf"/>
</dbReference>
<dbReference type="NCBIfam" id="TIGR02227">
    <property type="entry name" value="sigpep_I_bact"/>
    <property type="match status" value="1"/>
</dbReference>
<feature type="transmembrane region" description="Helical" evidence="6">
    <location>
        <begin position="6"/>
        <end position="30"/>
    </location>
</feature>
<comment type="similarity">
    <text evidence="2 6">Belongs to the peptidase S26 family.</text>
</comment>
<evidence type="ECO:0000256" key="4">
    <source>
        <dbReference type="ARBA" id="ARBA00022801"/>
    </source>
</evidence>
<evidence type="ECO:0000313" key="9">
    <source>
        <dbReference type="Proteomes" id="UP000177579"/>
    </source>
</evidence>
<dbReference type="CDD" id="cd06530">
    <property type="entry name" value="S26_SPase_I"/>
    <property type="match status" value="1"/>
</dbReference>
<dbReference type="GO" id="GO:0006465">
    <property type="term" value="P:signal peptide processing"/>
    <property type="evidence" value="ECO:0007669"/>
    <property type="project" value="InterPro"/>
</dbReference>
<gene>
    <name evidence="8" type="ORF">A2531_02535</name>
</gene>
<dbReference type="InterPro" id="IPR019758">
    <property type="entry name" value="Pept_S26A_signal_pept_1_CS"/>
</dbReference>
<evidence type="ECO:0000256" key="2">
    <source>
        <dbReference type="ARBA" id="ARBA00009370"/>
    </source>
</evidence>
<comment type="caution">
    <text evidence="8">The sequence shown here is derived from an EMBL/GenBank/DDBJ whole genome shotgun (WGS) entry which is preliminary data.</text>
</comment>